<organism evidence="2 3">
    <name type="scientific">Bacillus salacetis</name>
    <dbReference type="NCBI Taxonomy" id="2315464"/>
    <lineage>
        <taxon>Bacteria</taxon>
        <taxon>Bacillati</taxon>
        <taxon>Bacillota</taxon>
        <taxon>Bacilli</taxon>
        <taxon>Bacillales</taxon>
        <taxon>Bacillaceae</taxon>
        <taxon>Bacillus</taxon>
    </lineage>
</organism>
<gene>
    <name evidence="2" type="ORF">D3H55_02055</name>
</gene>
<proteinExistence type="predicted"/>
<dbReference type="PANTHER" id="PTHR37812">
    <property type="entry name" value="MU-LIKE PROPHAGE FLUMU PROTEIN C"/>
    <property type="match status" value="1"/>
</dbReference>
<dbReference type="InterPro" id="IPR014875">
    <property type="entry name" value="Mor_transcription_activator"/>
</dbReference>
<dbReference type="EMBL" id="QXIR01000002">
    <property type="protein sequence ID" value="RIW38348.1"/>
    <property type="molecule type" value="Genomic_DNA"/>
</dbReference>
<evidence type="ECO:0000313" key="2">
    <source>
        <dbReference type="EMBL" id="RIW38348.1"/>
    </source>
</evidence>
<dbReference type="Pfam" id="PF08765">
    <property type="entry name" value="Mor"/>
    <property type="match status" value="1"/>
</dbReference>
<evidence type="ECO:0000313" key="3">
    <source>
        <dbReference type="Proteomes" id="UP000265801"/>
    </source>
</evidence>
<feature type="domain" description="Mor transcription activator" evidence="1">
    <location>
        <begin position="7"/>
        <end position="89"/>
    </location>
</feature>
<comment type="caution">
    <text evidence="2">The sequence shown here is derived from an EMBL/GenBank/DDBJ whole genome shotgun (WGS) entry which is preliminary data.</text>
</comment>
<name>A0A3A1R695_9BACI</name>
<dbReference type="RefSeq" id="WP_119545246.1">
    <property type="nucleotide sequence ID" value="NZ_QXIR01000002.1"/>
</dbReference>
<dbReference type="Proteomes" id="UP000265801">
    <property type="component" value="Unassembled WGS sequence"/>
</dbReference>
<accession>A0A3A1R695</accession>
<protein>
    <recommendedName>
        <fullName evidence="1">Mor transcription activator domain-containing protein</fullName>
    </recommendedName>
</protein>
<keyword evidence="3" id="KW-1185">Reference proteome</keyword>
<dbReference type="PANTHER" id="PTHR37812:SF1">
    <property type="entry name" value="MU-LIKE PROPHAGE FLUMU PROTEIN C"/>
    <property type="match status" value="1"/>
</dbReference>
<dbReference type="Gene3D" id="1.10.10.60">
    <property type="entry name" value="Homeodomain-like"/>
    <property type="match status" value="1"/>
</dbReference>
<reference evidence="2 3" key="1">
    <citation type="submission" date="2018-09" db="EMBL/GenBank/DDBJ databases">
        <title>Bacillus saliacetes sp. nov., isolated from Thai shrimp paste (Ka-pi).</title>
        <authorList>
            <person name="Daroonpunt R."/>
            <person name="Tanasupawat S."/>
            <person name="Yiamsombut S."/>
        </authorList>
    </citation>
    <scope>NUCLEOTIDE SEQUENCE [LARGE SCALE GENOMIC DNA]</scope>
    <source>
        <strain evidence="2 3">SKP7-4</strain>
    </source>
</reference>
<dbReference type="AlphaFoldDB" id="A0A3A1R695"/>
<dbReference type="OrthoDB" id="9800398at2"/>
<dbReference type="InterPro" id="IPR049739">
    <property type="entry name" value="YraL-like"/>
</dbReference>
<evidence type="ECO:0000259" key="1">
    <source>
        <dbReference type="Pfam" id="PF08765"/>
    </source>
</evidence>
<sequence>MGYKKASEILPIELVALIQNYVDGDYVYIPRKKGNELSWGEKNGTRQALKERDFAIYDSYLKGARKKQLADEYHLSIKSIERIITKQKK</sequence>
<dbReference type="NCBIfam" id="NF040785">
    <property type="entry name" value="CD3324_fam"/>
    <property type="match status" value="1"/>
</dbReference>
<dbReference type="InterPro" id="IPR009057">
    <property type="entry name" value="Homeodomain-like_sf"/>
</dbReference>
<dbReference type="InterPro" id="IPR052411">
    <property type="entry name" value="c-mor_Regulatory_Protein"/>
</dbReference>
<dbReference type="SUPFAM" id="SSF46689">
    <property type="entry name" value="Homeodomain-like"/>
    <property type="match status" value="1"/>
</dbReference>